<dbReference type="HOGENOM" id="CLU_038356_0_2_11"/>
<feature type="domain" description="NTP pyrophosphohydrolase MazG-like" evidence="2">
    <location>
        <begin position="74"/>
        <end position="151"/>
    </location>
</feature>
<dbReference type="PANTHER" id="PTHR30522:SF0">
    <property type="entry name" value="NUCLEOSIDE TRIPHOSPHATE PYROPHOSPHOHYDROLASE"/>
    <property type="match status" value="1"/>
</dbReference>
<sequence>MPRRLPVWGSARRAMFVIFSMRKIVMTDTPNTPEASAAQNVQDTAARAAEAFGALVETMALLRAPGGCPWDAEQTHASLIRYLVEEAYEVVEAVETGGEPNMPLLREELGDVLLQVVFHSDIAAANPQGFDIVQVVEGLVQKLRSRHPDVFTAESEGSSEAPRTAAEQQAAWDALKKKEKSDRGALDGIPPHLPALAMAEKTAVKARKAGIILPPEPTSMEDDLRYMHTEEEFGELLFALVSRAQRNGLDPERALRSYTRRYIAQHTHDEPSY</sequence>
<dbReference type="InterPro" id="IPR011551">
    <property type="entry name" value="NTP_PyrPHydrolase_MazG"/>
</dbReference>
<gene>
    <name evidence="3" type="ordered locus">RMDY18_16390</name>
</gene>
<evidence type="ECO:0000256" key="1">
    <source>
        <dbReference type="SAM" id="MobiDB-lite"/>
    </source>
</evidence>
<reference evidence="4" key="1">
    <citation type="submission" date="2009-07" db="EMBL/GenBank/DDBJ databases">
        <title>Complete genome sequence of Rothia mucilaginosa DJ.</title>
        <authorList>
            <person name="Yamane K."/>
            <person name="Nambu T."/>
            <person name="Mashimo C."/>
            <person name="Sugimori C."/>
            <person name="Yamanaka T."/>
            <person name="Leung K."/>
            <person name="Fukushima H."/>
        </authorList>
    </citation>
    <scope>NUCLEOTIDE SEQUENCE [LARGE SCALE GENOMIC DNA]</scope>
    <source>
        <strain evidence="4">DY-18</strain>
    </source>
</reference>
<dbReference type="GO" id="GO:0006203">
    <property type="term" value="P:dGTP catabolic process"/>
    <property type="evidence" value="ECO:0007669"/>
    <property type="project" value="TreeGrafter"/>
</dbReference>
<organism evidence="3 4">
    <name type="scientific">Rothia mucilaginosa (strain DY-18)</name>
    <name type="common">Stomatococcus mucilaginosus</name>
    <dbReference type="NCBI Taxonomy" id="680646"/>
    <lineage>
        <taxon>Bacteria</taxon>
        <taxon>Bacillati</taxon>
        <taxon>Actinomycetota</taxon>
        <taxon>Actinomycetes</taxon>
        <taxon>Micrococcales</taxon>
        <taxon>Micrococcaceae</taxon>
        <taxon>Rothia</taxon>
    </lineage>
</organism>
<dbReference type="Pfam" id="PF03819">
    <property type="entry name" value="MazG"/>
    <property type="match status" value="1"/>
</dbReference>
<accession>D2NPA3</accession>
<evidence type="ECO:0000259" key="2">
    <source>
        <dbReference type="Pfam" id="PF03819"/>
    </source>
</evidence>
<dbReference type="GO" id="GO:0046081">
    <property type="term" value="P:dUTP catabolic process"/>
    <property type="evidence" value="ECO:0007669"/>
    <property type="project" value="TreeGrafter"/>
</dbReference>
<dbReference type="Proteomes" id="UP000001883">
    <property type="component" value="Chromosome"/>
</dbReference>
<protein>
    <submittedName>
        <fullName evidence="3">Predicted pyrophosphatase</fullName>
    </submittedName>
</protein>
<dbReference type="GO" id="GO:0046076">
    <property type="term" value="P:dTTP catabolic process"/>
    <property type="evidence" value="ECO:0007669"/>
    <property type="project" value="TreeGrafter"/>
</dbReference>
<dbReference type="Gene3D" id="1.10.287.1080">
    <property type="entry name" value="MazG-like"/>
    <property type="match status" value="2"/>
</dbReference>
<dbReference type="GO" id="GO:0046052">
    <property type="term" value="P:UTP catabolic process"/>
    <property type="evidence" value="ECO:0007669"/>
    <property type="project" value="TreeGrafter"/>
</dbReference>
<dbReference type="eggNOG" id="COG3956">
    <property type="taxonomic scope" value="Bacteria"/>
</dbReference>
<dbReference type="KEGG" id="rmu:RMDY18_16390"/>
<dbReference type="SUPFAM" id="SSF101386">
    <property type="entry name" value="all-alpha NTP pyrophosphatases"/>
    <property type="match status" value="2"/>
</dbReference>
<keyword evidence="4" id="KW-1185">Reference proteome</keyword>
<dbReference type="GO" id="GO:0046047">
    <property type="term" value="P:TTP catabolic process"/>
    <property type="evidence" value="ECO:0007669"/>
    <property type="project" value="TreeGrafter"/>
</dbReference>
<dbReference type="AlphaFoldDB" id="D2NPA3"/>
<evidence type="ECO:0000313" key="3">
    <source>
        <dbReference type="EMBL" id="BAI65471.1"/>
    </source>
</evidence>
<dbReference type="EMBL" id="AP011540">
    <property type="protein sequence ID" value="BAI65471.1"/>
    <property type="molecule type" value="Genomic_DNA"/>
</dbReference>
<dbReference type="STRING" id="680646.RMDY18_16390"/>
<dbReference type="InterPro" id="IPR048015">
    <property type="entry name" value="NTP-PPase_MazG-like_N"/>
</dbReference>
<dbReference type="GO" id="GO:0046061">
    <property type="term" value="P:dATP catabolic process"/>
    <property type="evidence" value="ECO:0007669"/>
    <property type="project" value="TreeGrafter"/>
</dbReference>
<proteinExistence type="predicted"/>
<feature type="region of interest" description="Disordered" evidence="1">
    <location>
        <begin position="151"/>
        <end position="177"/>
    </location>
</feature>
<dbReference type="CDD" id="cd11528">
    <property type="entry name" value="NTP-PPase_MazG_Nterm"/>
    <property type="match status" value="1"/>
</dbReference>
<name>D2NPA3_ROTMD</name>
<reference evidence="3 4" key="3">
    <citation type="journal article" date="2010" name="Sequencing">
        <title>Complete Genome Sequence of Rothia mucilaginosa DY-18: A Clinical Isolate with Dense Meshwork-Like Structures from a Persistent Apical Periodontitis Lesion.</title>
        <authorList>
            <person name="Yamane K."/>
            <person name="Nambu T."/>
            <person name="Yamanaka T."/>
            <person name="Mashimo C."/>
            <person name="Sugimori C."/>
            <person name="Leung K.-P."/>
            <person name="Fukushima H."/>
        </authorList>
    </citation>
    <scope>NUCLEOTIDE SEQUENCE [LARGE SCALE GENOMIC DNA]</scope>
    <source>
        <strain evidence="3 4">DY-18</strain>
    </source>
</reference>
<evidence type="ECO:0000313" key="4">
    <source>
        <dbReference type="Proteomes" id="UP000001883"/>
    </source>
</evidence>
<dbReference type="InterPro" id="IPR004518">
    <property type="entry name" value="MazG-like_dom"/>
</dbReference>
<reference evidence="3 4" key="2">
    <citation type="journal article" date="2010" name="J Osaka Dent Univ">
        <title>Isolation and identification of Rothia mucilaginosa from persistent apical periodontitis lesions.</title>
        <authorList>
            <person name="Yamane K."/>
            <person name="Yoshida M."/>
            <person name="Fujihira T."/>
            <person name="Baba T."/>
            <person name="Tsuji N."/>
            <person name="Hayashi H."/>
            <person name="Sugimori C."/>
            <person name="Yamanaka T."/>
            <person name="Mashimo C."/>
            <person name="Nambu T."/>
            <person name="Kawai H."/>
            <person name="Fukushima H."/>
        </authorList>
    </citation>
    <scope>NUCLEOTIDE SEQUENCE [LARGE SCALE GENOMIC DNA]</scope>
    <source>
        <strain evidence="3 4">DY-18</strain>
    </source>
</reference>
<dbReference type="GO" id="GO:0047429">
    <property type="term" value="F:nucleoside triphosphate diphosphatase activity"/>
    <property type="evidence" value="ECO:0007669"/>
    <property type="project" value="TreeGrafter"/>
</dbReference>
<dbReference type="PANTHER" id="PTHR30522">
    <property type="entry name" value="NUCLEOSIDE TRIPHOSPHATE PYROPHOSPHOHYDROLASE"/>
    <property type="match status" value="1"/>
</dbReference>